<dbReference type="SUPFAM" id="SSF81383">
    <property type="entry name" value="F-box domain"/>
    <property type="match status" value="1"/>
</dbReference>
<keyword evidence="3" id="KW-1185">Reference proteome</keyword>
<dbReference type="SUPFAM" id="SSF52047">
    <property type="entry name" value="RNI-like"/>
    <property type="match status" value="1"/>
</dbReference>
<dbReference type="InterPro" id="IPR001810">
    <property type="entry name" value="F-box_dom"/>
</dbReference>
<dbReference type="InterPro" id="IPR036047">
    <property type="entry name" value="F-box-like_dom_sf"/>
</dbReference>
<evidence type="ECO:0000313" key="2">
    <source>
        <dbReference type="EMBL" id="KDR86095.1"/>
    </source>
</evidence>
<gene>
    <name evidence="2" type="ORF">GALMADRAFT_235326</name>
</gene>
<dbReference type="HOGENOM" id="CLU_018544_14_1_1"/>
<dbReference type="Proteomes" id="UP000027222">
    <property type="component" value="Unassembled WGS sequence"/>
</dbReference>
<accession>A0A067TSA2</accession>
<dbReference type="Gene3D" id="1.20.1280.50">
    <property type="match status" value="1"/>
</dbReference>
<proteinExistence type="predicted"/>
<dbReference type="Pfam" id="PF12937">
    <property type="entry name" value="F-box-like"/>
    <property type="match status" value="1"/>
</dbReference>
<dbReference type="AlphaFoldDB" id="A0A067TSA2"/>
<protein>
    <recommendedName>
        <fullName evidence="1">F-box domain-containing protein</fullName>
    </recommendedName>
</protein>
<dbReference type="EMBL" id="KL142367">
    <property type="protein sequence ID" value="KDR86095.1"/>
    <property type="molecule type" value="Genomic_DNA"/>
</dbReference>
<reference evidence="3" key="1">
    <citation type="journal article" date="2014" name="Proc. Natl. Acad. Sci. U.S.A.">
        <title>Extensive sampling of basidiomycete genomes demonstrates inadequacy of the white-rot/brown-rot paradigm for wood decay fungi.</title>
        <authorList>
            <person name="Riley R."/>
            <person name="Salamov A.A."/>
            <person name="Brown D.W."/>
            <person name="Nagy L.G."/>
            <person name="Floudas D."/>
            <person name="Held B.W."/>
            <person name="Levasseur A."/>
            <person name="Lombard V."/>
            <person name="Morin E."/>
            <person name="Otillar R."/>
            <person name="Lindquist E.A."/>
            <person name="Sun H."/>
            <person name="LaButti K.M."/>
            <person name="Schmutz J."/>
            <person name="Jabbour D."/>
            <person name="Luo H."/>
            <person name="Baker S.E."/>
            <person name="Pisabarro A.G."/>
            <person name="Walton J.D."/>
            <person name="Blanchette R.A."/>
            <person name="Henrissat B."/>
            <person name="Martin F."/>
            <person name="Cullen D."/>
            <person name="Hibbett D.S."/>
            <person name="Grigoriev I.V."/>
        </authorList>
    </citation>
    <scope>NUCLEOTIDE SEQUENCE [LARGE SCALE GENOMIC DNA]</scope>
    <source>
        <strain evidence="3">CBS 339.88</strain>
    </source>
</reference>
<dbReference type="OrthoDB" id="2269034at2759"/>
<organism evidence="2 3">
    <name type="scientific">Galerina marginata (strain CBS 339.88)</name>
    <dbReference type="NCBI Taxonomy" id="685588"/>
    <lineage>
        <taxon>Eukaryota</taxon>
        <taxon>Fungi</taxon>
        <taxon>Dikarya</taxon>
        <taxon>Basidiomycota</taxon>
        <taxon>Agaricomycotina</taxon>
        <taxon>Agaricomycetes</taxon>
        <taxon>Agaricomycetidae</taxon>
        <taxon>Agaricales</taxon>
        <taxon>Agaricineae</taxon>
        <taxon>Strophariaceae</taxon>
        <taxon>Galerina</taxon>
    </lineage>
</organism>
<sequence>MKLLASQILEAKRTLGDLIRQHQDLKTQKNRIHDPITSRMPPEVVSSIFEFCLPPTPCDSDCFHTLSKGEPLKLGAVCRAWREIAWSTPRLWTVISVCISAPNLPARYDIARGWLVRSGGLPLTIHIFTSVPCNTDDLLTSQDTLHFIKLINQHSSRWHRLNLSVPFPLVSEFCGDSSSGSIIRTLQLHPKYTRGTPYGGQFSMGNVKPRPTNVSLSSHRLKAVNIEWNNVTQTTLRDLQVDECFELLRRAPKLRNCEFVDFSTCRTGQEQFPIPENIIVHHQLRSLSLDFPADSGAVSSICEKVSFPALLRLACTMEDEFFPVQSFVSFLKRSPCPLEKLFIMDTHFDNDGTVIDLLQVTPSLVRLDLLPHRSADYSPDRLFERLARTSIAKDDDIFLPKLRFFRYHVEENISWDLIPGIFGSLRELDNPRRRPLESVWIHLDRGADDEEPLRYIDKVTLPRLLSVLEAGLDLDVGYPTEELDLIVASMKFHSMIDDKGQPPSED</sequence>
<feature type="domain" description="F-box" evidence="1">
    <location>
        <begin position="38"/>
        <end position="93"/>
    </location>
</feature>
<evidence type="ECO:0000313" key="3">
    <source>
        <dbReference type="Proteomes" id="UP000027222"/>
    </source>
</evidence>
<name>A0A067TSA2_GALM3</name>
<evidence type="ECO:0000259" key="1">
    <source>
        <dbReference type="Pfam" id="PF12937"/>
    </source>
</evidence>
<dbReference type="STRING" id="685588.A0A067TSA2"/>